<comment type="caution">
    <text evidence="2">The sequence shown here is derived from an EMBL/GenBank/DDBJ whole genome shotgun (WGS) entry which is preliminary data.</text>
</comment>
<dbReference type="EMBL" id="JAPFRF010000018">
    <property type="protein sequence ID" value="KAJ7308427.1"/>
    <property type="molecule type" value="Genomic_DNA"/>
</dbReference>
<evidence type="ECO:0000313" key="2">
    <source>
        <dbReference type="EMBL" id="KAJ7308427.1"/>
    </source>
</evidence>
<reference evidence="2" key="1">
    <citation type="journal article" date="2023" name="DNA Res.">
        <title>Chromosome-level genome assembly of Phrynocephalus forsythii using third-generation DNA sequencing and Hi-C analysis.</title>
        <authorList>
            <person name="Qi Y."/>
            <person name="Zhao W."/>
            <person name="Zhao Y."/>
            <person name="Niu C."/>
            <person name="Cao S."/>
            <person name="Zhang Y."/>
        </authorList>
    </citation>
    <scope>NUCLEOTIDE SEQUENCE</scope>
    <source>
        <tissue evidence="2">Muscle</tissue>
    </source>
</reference>
<dbReference type="Proteomes" id="UP001142489">
    <property type="component" value="Unassembled WGS sequence"/>
</dbReference>
<protein>
    <submittedName>
        <fullName evidence="2">Uncharacterized protein</fullName>
    </submittedName>
</protein>
<feature type="compositionally biased region" description="Basic residues" evidence="1">
    <location>
        <begin position="315"/>
        <end position="325"/>
    </location>
</feature>
<feature type="region of interest" description="Disordered" evidence="1">
    <location>
        <begin position="1"/>
        <end position="73"/>
    </location>
</feature>
<accession>A0A9Q0XBJ6</accession>
<evidence type="ECO:0000313" key="3">
    <source>
        <dbReference type="Proteomes" id="UP001142489"/>
    </source>
</evidence>
<feature type="compositionally biased region" description="Pro residues" evidence="1">
    <location>
        <begin position="401"/>
        <end position="416"/>
    </location>
</feature>
<feature type="compositionally biased region" description="Basic and acidic residues" evidence="1">
    <location>
        <begin position="496"/>
        <end position="509"/>
    </location>
</feature>
<proteinExistence type="predicted"/>
<sequence length="577" mass="63671">MQPPPQAVPTGAGGPPPLGPSWNMYWRSGPPGKRANPPAGPTSSPVRPVTDPFAFGTQAPRGSPLGSSAKGDPSAVPAFPPCHFLHLLLTSHLLRAMQGTILMGRALPCLLSSLSLERASHLPSLRTLQTGRSAAQTSPQDRWILQPPVKTPFADTKGRLLCPRDLQASRISAGTLPTLVPHRLPSLSTPLCLSGGALTGARIPRDTCTRPTRSHRLQAPLIRVLPRPSGFCSLTRLWISARVLHSSRLPQRPRRRPPPWPATPRAQRLPTAPRGGTRGIPSCGRRRLSFPKNTSTCSPWRRRLPPLSSRALGKTPRRLSLKACRKQPASRPRPTPLRGRCRCFSKGRRPRMRRSSCPRGDARTAKRTSRRSSRRWGTRTTSRCTATRPQPLPSPRRHRMPCPPRRPCRRTPPPLSMPSGPRAAIRHPGRRPRRLQRRESRSRRPRGPAVRKRGEPGVRSEPGGPAKRAPRPAPTGRAFRREPVRFALGPFPAPGERGEPYGRRAESRSSRFRAAPGAAGQRLFRLQPPQPSQPRLLRPAPRAGNLHPAGEREARRRGGLFRQLLPADRLLAFRRGG</sequence>
<dbReference type="OrthoDB" id="8918678at2759"/>
<name>A0A9Q0XBJ6_9SAUR</name>
<feature type="compositionally biased region" description="Basic residues" evidence="1">
    <location>
        <begin position="365"/>
        <end position="377"/>
    </location>
</feature>
<gene>
    <name evidence="2" type="ORF">JRQ81_008973</name>
</gene>
<evidence type="ECO:0000256" key="1">
    <source>
        <dbReference type="SAM" id="MobiDB-lite"/>
    </source>
</evidence>
<feature type="region of interest" description="Disordered" evidence="1">
    <location>
        <begin position="249"/>
        <end position="560"/>
    </location>
</feature>
<feature type="compositionally biased region" description="Basic residues" evidence="1">
    <location>
        <begin position="339"/>
        <end position="356"/>
    </location>
</feature>
<dbReference type="AlphaFoldDB" id="A0A9Q0XBJ6"/>
<feature type="compositionally biased region" description="Low complexity" evidence="1">
    <location>
        <begin position="521"/>
        <end position="542"/>
    </location>
</feature>
<organism evidence="2 3">
    <name type="scientific">Phrynocephalus forsythii</name>
    <dbReference type="NCBI Taxonomy" id="171643"/>
    <lineage>
        <taxon>Eukaryota</taxon>
        <taxon>Metazoa</taxon>
        <taxon>Chordata</taxon>
        <taxon>Craniata</taxon>
        <taxon>Vertebrata</taxon>
        <taxon>Euteleostomi</taxon>
        <taxon>Lepidosauria</taxon>
        <taxon>Squamata</taxon>
        <taxon>Bifurcata</taxon>
        <taxon>Unidentata</taxon>
        <taxon>Episquamata</taxon>
        <taxon>Toxicofera</taxon>
        <taxon>Iguania</taxon>
        <taxon>Acrodonta</taxon>
        <taxon>Agamidae</taxon>
        <taxon>Agaminae</taxon>
        <taxon>Phrynocephalus</taxon>
    </lineage>
</organism>
<keyword evidence="3" id="KW-1185">Reference proteome</keyword>
<feature type="compositionally biased region" description="Basic residues" evidence="1">
    <location>
        <begin position="424"/>
        <end position="451"/>
    </location>
</feature>